<gene>
    <name evidence="2" type="ORF">CATMQ487_10990</name>
</gene>
<evidence type="ECO:0008006" key="4">
    <source>
        <dbReference type="Google" id="ProtNLM"/>
    </source>
</evidence>
<dbReference type="InterPro" id="IPR042100">
    <property type="entry name" value="Bug_dom1"/>
</dbReference>
<dbReference type="EMBL" id="AP025730">
    <property type="protein sequence ID" value="BDI04129.1"/>
    <property type="molecule type" value="Genomic_DNA"/>
</dbReference>
<evidence type="ECO:0000313" key="2">
    <source>
        <dbReference type="EMBL" id="BDI04129.1"/>
    </source>
</evidence>
<accession>A0ABN6PJD3</accession>
<evidence type="ECO:0000313" key="3">
    <source>
        <dbReference type="Proteomes" id="UP001057498"/>
    </source>
</evidence>
<name>A0ABN6PJD3_9BURK</name>
<comment type="similarity">
    <text evidence="1">Belongs to the UPF0065 (bug) family.</text>
</comment>
<evidence type="ECO:0000256" key="1">
    <source>
        <dbReference type="ARBA" id="ARBA00006987"/>
    </source>
</evidence>
<dbReference type="Pfam" id="PF03401">
    <property type="entry name" value="TctC"/>
    <property type="match status" value="1"/>
</dbReference>
<organism evidence="2 3">
    <name type="scientific">Sphaerotilus microaerophilus</name>
    <dbReference type="NCBI Taxonomy" id="2914710"/>
    <lineage>
        <taxon>Bacteria</taxon>
        <taxon>Pseudomonadati</taxon>
        <taxon>Pseudomonadota</taxon>
        <taxon>Betaproteobacteria</taxon>
        <taxon>Burkholderiales</taxon>
        <taxon>Sphaerotilaceae</taxon>
        <taxon>Sphaerotilus</taxon>
    </lineage>
</organism>
<sequence length="93" mass="9948">MLPEVPTFTEAGHPKADFASWFAVLVPTGTPGPVVDLLNRQVVAALQSPDVRQKLQEAGFNVIASSRADTERMLKAEAARWAGIVKASGFKAD</sequence>
<protein>
    <recommendedName>
        <fullName evidence="4">Tripartite tricarboxylate transporter family receptor</fullName>
    </recommendedName>
</protein>
<dbReference type="Proteomes" id="UP001057498">
    <property type="component" value="Chromosome"/>
</dbReference>
<keyword evidence="3" id="KW-1185">Reference proteome</keyword>
<reference evidence="2" key="1">
    <citation type="submission" date="2022-04" db="EMBL/GenBank/DDBJ databases">
        <title>Whole genome sequence of Sphaerotilus sp. FB-5.</title>
        <authorList>
            <person name="Takeda M."/>
            <person name="Narihara S."/>
            <person name="Akimoto M."/>
            <person name="Akimoto R."/>
            <person name="Nishiyashiki S."/>
            <person name="Murakami T."/>
        </authorList>
    </citation>
    <scope>NUCLEOTIDE SEQUENCE</scope>
    <source>
        <strain evidence="2">FB-5</strain>
    </source>
</reference>
<dbReference type="Gene3D" id="3.40.190.150">
    <property type="entry name" value="Bordetella uptake gene, domain 1"/>
    <property type="match status" value="1"/>
</dbReference>
<dbReference type="PANTHER" id="PTHR42928:SF5">
    <property type="entry name" value="BLR1237 PROTEIN"/>
    <property type="match status" value="1"/>
</dbReference>
<proteinExistence type="inferred from homology"/>
<dbReference type="PANTHER" id="PTHR42928">
    <property type="entry name" value="TRICARBOXYLATE-BINDING PROTEIN"/>
    <property type="match status" value="1"/>
</dbReference>
<dbReference type="InterPro" id="IPR005064">
    <property type="entry name" value="BUG"/>
</dbReference>